<feature type="domain" description="C3H1-type" evidence="6">
    <location>
        <begin position="240"/>
        <end position="267"/>
    </location>
</feature>
<feature type="zinc finger region" description="C3H1-type" evidence="4">
    <location>
        <begin position="209"/>
        <end position="237"/>
    </location>
</feature>
<evidence type="ECO:0000259" key="6">
    <source>
        <dbReference type="PROSITE" id="PS50103"/>
    </source>
</evidence>
<dbReference type="SMART" id="SM00356">
    <property type="entry name" value="ZnF_C3H1"/>
    <property type="match status" value="3"/>
</dbReference>
<feature type="region of interest" description="Disordered" evidence="5">
    <location>
        <begin position="152"/>
        <end position="185"/>
    </location>
</feature>
<dbReference type="EMBL" id="JAAPAO010002410">
    <property type="protein sequence ID" value="KAF4647736.1"/>
    <property type="molecule type" value="Genomic_DNA"/>
</dbReference>
<evidence type="ECO:0000313" key="7">
    <source>
        <dbReference type="EMBL" id="KAF4647736.1"/>
    </source>
</evidence>
<feature type="zinc finger region" description="C3H1-type" evidence="4">
    <location>
        <begin position="183"/>
        <end position="208"/>
    </location>
</feature>
<dbReference type="GO" id="GO:0008270">
    <property type="term" value="F:zinc ion binding"/>
    <property type="evidence" value="ECO:0007669"/>
    <property type="project" value="UniProtKB-KW"/>
</dbReference>
<organism evidence="7 8">
    <name type="scientific">Perkinsus chesapeaki</name>
    <name type="common">Clam parasite</name>
    <name type="synonym">Perkinsus andrewsi</name>
    <dbReference type="NCBI Taxonomy" id="330153"/>
    <lineage>
        <taxon>Eukaryota</taxon>
        <taxon>Sar</taxon>
        <taxon>Alveolata</taxon>
        <taxon>Perkinsozoa</taxon>
        <taxon>Perkinsea</taxon>
        <taxon>Perkinsida</taxon>
        <taxon>Perkinsidae</taxon>
        <taxon>Perkinsus</taxon>
    </lineage>
</organism>
<dbReference type="SUPFAM" id="SSF90229">
    <property type="entry name" value="CCCH zinc finger"/>
    <property type="match status" value="2"/>
</dbReference>
<evidence type="ECO:0000256" key="5">
    <source>
        <dbReference type="SAM" id="MobiDB-lite"/>
    </source>
</evidence>
<accession>A0A7J6KMI0</accession>
<feature type="non-terminal residue" evidence="7">
    <location>
        <position position="1"/>
    </location>
</feature>
<dbReference type="PROSITE" id="PS50103">
    <property type="entry name" value="ZF_C3H1"/>
    <property type="match status" value="3"/>
</dbReference>
<keyword evidence="8" id="KW-1185">Reference proteome</keyword>
<dbReference type="OrthoDB" id="410307at2759"/>
<name>A0A7J6KMI0_PERCH</name>
<proteinExistence type="predicted"/>
<evidence type="ECO:0000256" key="4">
    <source>
        <dbReference type="PROSITE-ProRule" id="PRU00723"/>
    </source>
</evidence>
<feature type="domain" description="C3H1-type" evidence="6">
    <location>
        <begin position="209"/>
        <end position="237"/>
    </location>
</feature>
<dbReference type="InterPro" id="IPR036855">
    <property type="entry name" value="Znf_CCCH_sf"/>
</dbReference>
<feature type="non-terminal residue" evidence="7">
    <location>
        <position position="291"/>
    </location>
</feature>
<feature type="zinc finger region" description="C3H1-type" evidence="4">
    <location>
        <begin position="240"/>
        <end position="267"/>
    </location>
</feature>
<dbReference type="InterPro" id="IPR000571">
    <property type="entry name" value="Znf_CCCH"/>
</dbReference>
<keyword evidence="3 4" id="KW-0862">Zinc</keyword>
<evidence type="ECO:0000256" key="2">
    <source>
        <dbReference type="ARBA" id="ARBA00022771"/>
    </source>
</evidence>
<dbReference type="Proteomes" id="UP000591131">
    <property type="component" value="Unassembled WGS sequence"/>
</dbReference>
<sequence>DHGWVDGPGFYYVTRYSVTEEVWSDVKDLLEGEPFDRTSYEGHFRRAARVWEALKVLYSNLITREMLRENWAALTRLQGESCSTFVKRVNRMRKEIKGEGIELTDEEELGVLRSGLGEPYTEWLAQEISHYMFDSSSLTMPKIRTMMSLRGDEWENRHGGPAPVKRSGKVDATRSQPTRSTEDKRSIPCRDLITKGSCAYGKACKFGHDLKSFPCRRLSQYGTCSYGDECKFKHDKEAKPNNAGVCYEFNKTGKCSRNNCKFSHVTEEKKEVTNAVMDDSEDSEDGIFMMT</sequence>
<keyword evidence="1 4" id="KW-0479">Metal-binding</keyword>
<comment type="caution">
    <text evidence="7">The sequence shown here is derived from an EMBL/GenBank/DDBJ whole genome shotgun (WGS) entry which is preliminary data.</text>
</comment>
<dbReference type="AlphaFoldDB" id="A0A7J6KMI0"/>
<dbReference type="Gene3D" id="4.10.1000.10">
    <property type="entry name" value="Zinc finger, CCCH-type"/>
    <property type="match status" value="1"/>
</dbReference>
<gene>
    <name evidence="7" type="ORF">FOL47_004233</name>
</gene>
<keyword evidence="2 4" id="KW-0863">Zinc-finger</keyword>
<feature type="domain" description="C3H1-type" evidence="6">
    <location>
        <begin position="183"/>
        <end position="208"/>
    </location>
</feature>
<evidence type="ECO:0000256" key="1">
    <source>
        <dbReference type="ARBA" id="ARBA00022723"/>
    </source>
</evidence>
<dbReference type="Pfam" id="PF00642">
    <property type="entry name" value="zf-CCCH"/>
    <property type="match status" value="2"/>
</dbReference>
<protein>
    <recommendedName>
        <fullName evidence="6">C3H1-type domain-containing protein</fullName>
    </recommendedName>
</protein>
<evidence type="ECO:0000256" key="3">
    <source>
        <dbReference type="ARBA" id="ARBA00022833"/>
    </source>
</evidence>
<reference evidence="7 8" key="1">
    <citation type="submission" date="2020-04" db="EMBL/GenBank/DDBJ databases">
        <title>Perkinsus chesapeaki whole genome sequence.</title>
        <authorList>
            <person name="Bogema D.R."/>
        </authorList>
    </citation>
    <scope>NUCLEOTIDE SEQUENCE [LARGE SCALE GENOMIC DNA]</scope>
    <source>
        <strain evidence="7">ATCC PRA-425</strain>
    </source>
</reference>
<evidence type="ECO:0000313" key="8">
    <source>
        <dbReference type="Proteomes" id="UP000591131"/>
    </source>
</evidence>